<dbReference type="InterPro" id="IPR015406">
    <property type="entry name" value="GpJ_CSF"/>
</dbReference>
<dbReference type="Gene3D" id="2.160.10.20">
    <property type="entry name" value="Insect antifreeze protein"/>
    <property type="match status" value="1"/>
</dbReference>
<evidence type="ECO:0000313" key="3">
    <source>
        <dbReference type="EMBL" id="PEH74125.1"/>
    </source>
</evidence>
<dbReference type="SUPFAM" id="SSF141571">
    <property type="entry name" value="Pentapeptide repeat-like"/>
    <property type="match status" value="1"/>
</dbReference>
<evidence type="ECO:0000259" key="2">
    <source>
        <dbReference type="Pfam" id="PF09327"/>
    </source>
</evidence>
<feature type="non-terminal residue" evidence="3">
    <location>
        <position position="1"/>
    </location>
</feature>
<name>A0A2A7U6Y5_EDWTA</name>
<dbReference type="SUPFAM" id="SSF49265">
    <property type="entry name" value="Fibronectin type III"/>
    <property type="match status" value="1"/>
</dbReference>
<organism evidence="3 4">
    <name type="scientific">Edwardsiella tarda</name>
    <dbReference type="NCBI Taxonomy" id="636"/>
    <lineage>
        <taxon>Bacteria</taxon>
        <taxon>Pseudomonadati</taxon>
        <taxon>Pseudomonadota</taxon>
        <taxon>Gammaproteobacteria</taxon>
        <taxon>Enterobacterales</taxon>
        <taxon>Hafniaceae</taxon>
        <taxon>Edwardsiella</taxon>
    </lineage>
</organism>
<dbReference type="InterPro" id="IPR013783">
    <property type="entry name" value="Ig-like_fold"/>
</dbReference>
<dbReference type="AlphaFoldDB" id="A0A2A7U6Y5"/>
<dbReference type="EMBL" id="PDDV01000010">
    <property type="protein sequence ID" value="PEH74125.1"/>
    <property type="molecule type" value="Genomic_DNA"/>
</dbReference>
<dbReference type="Pfam" id="PF09327">
    <property type="entry name" value="Phage_Tail_Tip"/>
    <property type="match status" value="2"/>
</dbReference>
<dbReference type="OrthoDB" id="109844at2"/>
<feature type="domain" description="Tip attachment protein J central straight fiber" evidence="2">
    <location>
        <begin position="904"/>
        <end position="962"/>
    </location>
</feature>
<reference evidence="4" key="1">
    <citation type="submission" date="2017-09" db="EMBL/GenBank/DDBJ databases">
        <title>FDA dAtabase for Regulatory Grade micrObial Sequences (FDA-ARGOS): Supporting development and validation of Infectious Disease Dx tests.</title>
        <authorList>
            <person name="Goldberg B."/>
            <person name="Campos J."/>
            <person name="Tallon L."/>
            <person name="Sadzewicz L."/>
            <person name="Ott S."/>
            <person name="Zhao X."/>
            <person name="Nagaraj S."/>
            <person name="Vavikolanu K."/>
            <person name="Aluvathingal J."/>
            <person name="Nadendla S."/>
            <person name="Geyer C."/>
            <person name="Sichtig H."/>
        </authorList>
    </citation>
    <scope>NUCLEOTIDE SEQUENCE [LARGE SCALE GENOMIC DNA]</scope>
    <source>
        <strain evidence="4">FDAARGOS_370</strain>
    </source>
</reference>
<proteinExistence type="predicted"/>
<comment type="caution">
    <text evidence="3">The sequence shown here is derived from an EMBL/GenBank/DDBJ whole genome shotgun (WGS) entry which is preliminary data.</text>
</comment>
<dbReference type="Gene3D" id="2.60.40.10">
    <property type="entry name" value="Immunoglobulins"/>
    <property type="match status" value="2"/>
</dbReference>
<keyword evidence="1" id="KW-0175">Coiled coil</keyword>
<dbReference type="Gene3D" id="1.20.120.20">
    <property type="entry name" value="Apolipoprotein"/>
    <property type="match status" value="1"/>
</dbReference>
<evidence type="ECO:0000256" key="1">
    <source>
        <dbReference type="SAM" id="Coils"/>
    </source>
</evidence>
<feature type="coiled-coil region" evidence="1">
    <location>
        <begin position="679"/>
        <end position="714"/>
    </location>
</feature>
<dbReference type="InterPro" id="IPR036116">
    <property type="entry name" value="FN3_sf"/>
</dbReference>
<gene>
    <name evidence="3" type="ORF">CRM76_02150</name>
</gene>
<dbReference type="Proteomes" id="UP000219788">
    <property type="component" value="Unassembled WGS sequence"/>
</dbReference>
<dbReference type="CDD" id="cd00063">
    <property type="entry name" value="FN3"/>
    <property type="match status" value="1"/>
</dbReference>
<dbReference type="InterPro" id="IPR003961">
    <property type="entry name" value="FN3_dom"/>
</dbReference>
<sequence>PKDFKDTVIPSGWIRDEYRGVLEMEITTGKNPNTPLSLARRYLGEWTDNHRGNGIATLCVVLHRYQDALIDGVDILQPNIQVSVDVRGTKIRNLETNAIEPSANAVDQIFHYLTNEKYGLSVPIDQINLESFMNVRKKVKTLNFESHGALDPNASFKENLISLQQTFGGVLFETFGQLTLKMDEPDIAKFSFDEDTIMTGSIALKSGGSNGYYNVLNAKYRDPETDYAEQMLRYPSNPEEDATVIKDGRIIAKDVDYRFVISPAQIDKLASIERNKARVTQTLSFSTTEAFSLQVWDVISVSMEELNLKNSLWRIISIDRNVSSGLAGVVTLNCAEYDSRVYTDIDFAARPDNTPSTMPDSMSVQAPRDLRVTAIGQTFHGKNIKISWDCVDDWNRYGFSIDYRVSGAPNWTNLGKTSQKFFIVNQLDANQSYDFRVCAFGLVARSSYIELVNQNPAVVFELPTPRIRIQNTGAQANQFTGTDLVIAWDNQQATPVSVGGETVKFADLFDYYLIKVTNAKGRSVEYKTRNPEQWTYTLDQNKFNGLSREIRVEVRAKGHNGIESAPATLTAINPQHSPIKGFAAKGGFNNVFCSWQEASDVDYAGTVIQYATTNDFNNARTVTTNGLTHTSFELDNGDYYLRAGHFDVFGIDEHIAWSEPYFMQMQSAIDWGEQDKAAVEELLGLREQLDETVADALDKASKDATAKIDQLHKQVTTETGQTVDGAVTKINQVIAEKDKVTAQKIEQVRGEIDGKVSGAVTDLNQVIADKDKVTAQKIEQVRGEIDGKVGGVSQQMQTNIDALKGTINSKYNLAVEADGRVAGLHMSASNDPAKPTKIIFTADKLAVAPQGGSGVCPFGVEGNKVYIDSAMIRNASIGSAQIQDASITNAKIGTAAINSAQIQDAAITGAKIKNAAITNAHISGRIQSDTYAPKTKGWMLDKNGNAEFNDIEFRGTISGANGYFNGTVYAERLEGDLVQIMSLPWNSREFTIPRWSPGVPLIRVPTQNFEQQLSTNIVASVWQFEDFDIDMFWVGSDGSRASYAYINGYSSPRDIHHFALGSIVVPALGKGGWYELRVRYPQDWAEASTFRNKLRSGDNLSRPFIALSRVGKSGISVMI</sequence>
<protein>
    <recommendedName>
        <fullName evidence="2">Tip attachment protein J central straight fiber domain-containing protein</fullName>
    </recommendedName>
</protein>
<feature type="domain" description="Tip attachment protein J central straight fiber" evidence="2">
    <location>
        <begin position="794"/>
        <end position="890"/>
    </location>
</feature>
<evidence type="ECO:0000313" key="4">
    <source>
        <dbReference type="Proteomes" id="UP000219788"/>
    </source>
</evidence>
<accession>A0A2A7U6Y5</accession>